<dbReference type="InterPro" id="IPR013216">
    <property type="entry name" value="Methyltransf_11"/>
</dbReference>
<dbReference type="STRING" id="282301.A0A267F6E9"/>
<dbReference type="CDD" id="cd02440">
    <property type="entry name" value="AdoMet_MTases"/>
    <property type="match status" value="1"/>
</dbReference>
<evidence type="ECO:0000313" key="5">
    <source>
        <dbReference type="EMBL" id="PAA69326.1"/>
    </source>
</evidence>
<keyword evidence="2" id="KW-0489">Methyltransferase</keyword>
<reference evidence="5 7" key="1">
    <citation type="submission" date="2017-06" db="EMBL/GenBank/DDBJ databases">
        <title>A platform for efficient transgenesis in Macrostomum lignano, a flatworm model organism for stem cell research.</title>
        <authorList>
            <person name="Berezikov E."/>
        </authorList>
    </citation>
    <scope>NUCLEOTIDE SEQUENCE [LARGE SCALE GENOMIC DNA]</scope>
    <source>
        <strain evidence="5">DV1</strain>
        <tissue evidence="5">Whole organism</tissue>
    </source>
</reference>
<evidence type="ECO:0000313" key="6">
    <source>
        <dbReference type="EMBL" id="PAA75329.1"/>
    </source>
</evidence>
<evidence type="ECO:0000259" key="4">
    <source>
        <dbReference type="Pfam" id="PF08241"/>
    </source>
</evidence>
<name>A0A267F6E9_9PLAT</name>
<organism evidence="5 7">
    <name type="scientific">Macrostomum lignano</name>
    <dbReference type="NCBI Taxonomy" id="282301"/>
    <lineage>
        <taxon>Eukaryota</taxon>
        <taxon>Metazoa</taxon>
        <taxon>Spiralia</taxon>
        <taxon>Lophotrochozoa</taxon>
        <taxon>Platyhelminthes</taxon>
        <taxon>Rhabditophora</taxon>
        <taxon>Macrostomorpha</taxon>
        <taxon>Macrostomida</taxon>
        <taxon>Macrostomidae</taxon>
        <taxon>Macrostomum</taxon>
    </lineage>
</organism>
<protein>
    <recommendedName>
        <fullName evidence="4">Methyltransferase type 11 domain-containing protein</fullName>
    </recommendedName>
</protein>
<evidence type="ECO:0000313" key="7">
    <source>
        <dbReference type="Proteomes" id="UP000215902"/>
    </source>
</evidence>
<dbReference type="Proteomes" id="UP000215902">
    <property type="component" value="Unassembled WGS sequence"/>
</dbReference>
<dbReference type="InterPro" id="IPR051052">
    <property type="entry name" value="Diverse_substrate_MTase"/>
</dbReference>
<dbReference type="PANTHER" id="PTHR44942:SF4">
    <property type="entry name" value="METHYLTRANSFERASE TYPE 11 DOMAIN-CONTAINING PROTEIN"/>
    <property type="match status" value="1"/>
</dbReference>
<accession>A0A267F6E9</accession>
<evidence type="ECO:0000256" key="1">
    <source>
        <dbReference type="ARBA" id="ARBA00008361"/>
    </source>
</evidence>
<sequence>MSSLFVGSSLSNFYRAARPRYPKTVMNSIFTAWKQLISPNTRIQDNLDVEELKKSGLALDVGCGSGQLTELLGIYFAKVIASDLSTTQISAAQSASSASNNTKFHVGDCYSLRCPDKSADLITVAQALHWFDVPKFYNEVGRCLKPTGALALLCYGFCSLRLHGVDSSNEIRANQLIQEYFQGENYIGPYWDARRELVDTAYKTLPMFNENKCIRLTEEMPLETTLSQFVSYLKSHSAYQTYLERVQPASPDVDVLNVFVNKLTPLLQSSMTNSPETSEHASSTKPEPSLTLLFPLTIIVCVP</sequence>
<dbReference type="EMBL" id="NIVC01000890">
    <property type="protein sequence ID" value="PAA75329.1"/>
    <property type="molecule type" value="Genomic_DNA"/>
</dbReference>
<keyword evidence="7" id="KW-1185">Reference proteome</keyword>
<keyword evidence="3" id="KW-0808">Transferase</keyword>
<dbReference type="SUPFAM" id="SSF53335">
    <property type="entry name" value="S-adenosyl-L-methionine-dependent methyltransferases"/>
    <property type="match status" value="1"/>
</dbReference>
<comment type="similarity">
    <text evidence="1">Belongs to the methyltransferase superfamily.</text>
</comment>
<proteinExistence type="inferred from homology"/>
<evidence type="ECO:0000256" key="3">
    <source>
        <dbReference type="ARBA" id="ARBA00022679"/>
    </source>
</evidence>
<dbReference type="PANTHER" id="PTHR44942">
    <property type="entry name" value="METHYLTRANSF_11 DOMAIN-CONTAINING PROTEIN"/>
    <property type="match status" value="1"/>
</dbReference>
<dbReference type="AlphaFoldDB" id="A0A267F6E9"/>
<dbReference type="GO" id="GO:0032259">
    <property type="term" value="P:methylation"/>
    <property type="evidence" value="ECO:0007669"/>
    <property type="project" value="UniProtKB-KW"/>
</dbReference>
<dbReference type="GO" id="GO:0008757">
    <property type="term" value="F:S-adenosylmethionine-dependent methyltransferase activity"/>
    <property type="evidence" value="ECO:0007669"/>
    <property type="project" value="InterPro"/>
</dbReference>
<feature type="domain" description="Methyltransferase type 11" evidence="4">
    <location>
        <begin position="59"/>
        <end position="151"/>
    </location>
</feature>
<dbReference type="Pfam" id="PF08241">
    <property type="entry name" value="Methyltransf_11"/>
    <property type="match status" value="1"/>
</dbReference>
<dbReference type="EMBL" id="NIVC01001332">
    <property type="protein sequence ID" value="PAA69326.1"/>
    <property type="molecule type" value="Genomic_DNA"/>
</dbReference>
<comment type="caution">
    <text evidence="5">The sequence shown here is derived from an EMBL/GenBank/DDBJ whole genome shotgun (WGS) entry which is preliminary data.</text>
</comment>
<dbReference type="OrthoDB" id="506498at2759"/>
<gene>
    <name evidence="5" type="ORF">BOX15_Mlig027926g1</name>
    <name evidence="6" type="ORF">BOX15_Mlig027926g2</name>
</gene>
<dbReference type="Gene3D" id="3.40.50.150">
    <property type="entry name" value="Vaccinia Virus protein VP39"/>
    <property type="match status" value="1"/>
</dbReference>
<evidence type="ECO:0000256" key="2">
    <source>
        <dbReference type="ARBA" id="ARBA00022603"/>
    </source>
</evidence>
<dbReference type="InterPro" id="IPR029063">
    <property type="entry name" value="SAM-dependent_MTases_sf"/>
</dbReference>